<dbReference type="InterPro" id="IPR036397">
    <property type="entry name" value="RNaseH_sf"/>
</dbReference>
<keyword evidence="8" id="KW-0539">Nucleus</keyword>
<dbReference type="CDD" id="cd06144">
    <property type="entry name" value="REX4_like"/>
    <property type="match status" value="1"/>
</dbReference>
<evidence type="ECO:0000256" key="7">
    <source>
        <dbReference type="ARBA" id="ARBA00022839"/>
    </source>
</evidence>
<dbReference type="PANTHER" id="PTHR12801">
    <property type="entry name" value="RNA EXONUCLEASE REXO1 / RECO3 FAMILY MEMBER-RELATED"/>
    <property type="match status" value="1"/>
</dbReference>
<sequence>MTGELSSNWKKLQAQIKAESASKPAPPKRKAGDSGLGGQVSRKKQKQNQRQEPAARQSAKPPSESLTKRPKQMGNAQSSKVDPVPPGSKQGISPSLALWASGNDISPEQLAEAYGLGLQSNSLLTESPARPNEGLATGFELGKYLAIDCEMVGVGEGGHEDMLARASIVDFHGRQVYDSYVRPQEPVVDWRTHVSGVSPRHMAKARKFDDVQNQIAELLKGRILVGHDVKHDLKVLRLDHPPKQIRDTAKFSGFRKYGYGPKPALRVLVRELLGLEIQTGQHSSIEDARVAMLLFRKHKPAFDVEHANRYTDGTKSKPKGKKTKRR</sequence>
<gene>
    <name evidence="12" type="primary">REX4</name>
    <name evidence="12" type="ORF">MFIFM68171_06952</name>
</gene>
<evidence type="ECO:0000256" key="6">
    <source>
        <dbReference type="ARBA" id="ARBA00022801"/>
    </source>
</evidence>
<dbReference type="InterPro" id="IPR047021">
    <property type="entry name" value="REXO1/3/4-like"/>
</dbReference>
<feature type="compositionally biased region" description="Polar residues" evidence="10">
    <location>
        <begin position="1"/>
        <end position="10"/>
    </location>
</feature>
<comment type="caution">
    <text evidence="12">The sequence shown here is derived from an EMBL/GenBank/DDBJ whole genome shotgun (WGS) entry which is preliminary data.</text>
</comment>
<evidence type="ECO:0000256" key="5">
    <source>
        <dbReference type="ARBA" id="ARBA00022722"/>
    </source>
</evidence>
<proteinExistence type="inferred from homology"/>
<organism evidence="12 13">
    <name type="scientific">Madurella fahalii</name>
    <dbReference type="NCBI Taxonomy" id="1157608"/>
    <lineage>
        <taxon>Eukaryota</taxon>
        <taxon>Fungi</taxon>
        <taxon>Dikarya</taxon>
        <taxon>Ascomycota</taxon>
        <taxon>Pezizomycotina</taxon>
        <taxon>Sordariomycetes</taxon>
        <taxon>Sordariomycetidae</taxon>
        <taxon>Sordariales</taxon>
        <taxon>Sordariales incertae sedis</taxon>
        <taxon>Madurella</taxon>
    </lineage>
</organism>
<feature type="region of interest" description="Disordered" evidence="10">
    <location>
        <begin position="306"/>
        <end position="326"/>
    </location>
</feature>
<evidence type="ECO:0000256" key="2">
    <source>
        <dbReference type="ARBA" id="ARBA00010489"/>
    </source>
</evidence>
<dbReference type="GeneID" id="98177695"/>
<comment type="subcellular location">
    <subcellularLocation>
        <location evidence="1">Nucleus</location>
    </subcellularLocation>
</comment>
<keyword evidence="5" id="KW-0540">Nuclease</keyword>
<evidence type="ECO:0000313" key="12">
    <source>
        <dbReference type="EMBL" id="GAB1316742.1"/>
    </source>
</evidence>
<keyword evidence="6" id="KW-0378">Hydrolase</keyword>
<dbReference type="RefSeq" id="XP_070918473.1">
    <property type="nucleotide sequence ID" value="XM_071062372.1"/>
</dbReference>
<keyword evidence="4" id="KW-0698">rRNA processing</keyword>
<evidence type="ECO:0000256" key="4">
    <source>
        <dbReference type="ARBA" id="ARBA00022552"/>
    </source>
</evidence>
<keyword evidence="7 12" id="KW-0269">Exonuclease</keyword>
<dbReference type="InterPro" id="IPR037431">
    <property type="entry name" value="REX4_DEDDh_dom"/>
</dbReference>
<dbReference type="PANTHER" id="PTHR12801:SF45">
    <property type="entry name" value="RNA EXONUCLEASE 4"/>
    <property type="match status" value="1"/>
</dbReference>
<feature type="compositionally biased region" description="Basic and acidic residues" evidence="10">
    <location>
        <begin position="306"/>
        <end position="315"/>
    </location>
</feature>
<accession>A0ABQ0GG63</accession>
<dbReference type="SUPFAM" id="SSF53098">
    <property type="entry name" value="Ribonuclease H-like"/>
    <property type="match status" value="1"/>
</dbReference>
<dbReference type="InterPro" id="IPR013520">
    <property type="entry name" value="Ribonucl_H"/>
</dbReference>
<dbReference type="Gene3D" id="3.30.420.10">
    <property type="entry name" value="Ribonuclease H-like superfamily/Ribonuclease H"/>
    <property type="match status" value="1"/>
</dbReference>
<name>A0ABQ0GG63_9PEZI</name>
<feature type="region of interest" description="Disordered" evidence="10">
    <location>
        <begin position="1"/>
        <end position="95"/>
    </location>
</feature>
<evidence type="ECO:0000256" key="10">
    <source>
        <dbReference type="SAM" id="MobiDB-lite"/>
    </source>
</evidence>
<comment type="similarity">
    <text evidence="2">Belongs to the REXO4 family.</text>
</comment>
<feature type="domain" description="Exonuclease" evidence="11">
    <location>
        <begin position="143"/>
        <end position="304"/>
    </location>
</feature>
<evidence type="ECO:0000256" key="8">
    <source>
        <dbReference type="ARBA" id="ARBA00023242"/>
    </source>
</evidence>
<dbReference type="InterPro" id="IPR012337">
    <property type="entry name" value="RNaseH-like_sf"/>
</dbReference>
<evidence type="ECO:0000256" key="1">
    <source>
        <dbReference type="ARBA" id="ARBA00004123"/>
    </source>
</evidence>
<feature type="compositionally biased region" description="Basic residues" evidence="10">
    <location>
        <begin position="316"/>
        <end position="326"/>
    </location>
</feature>
<reference evidence="12 13" key="1">
    <citation type="submission" date="2024-09" db="EMBL/GenBank/DDBJ databases">
        <title>Itraconazole resistance in Madurella fahalii resulting from another homologue of gene encoding cytochrome P450 14-alpha sterol demethylase (CYP51).</title>
        <authorList>
            <person name="Yoshioka I."/>
            <person name="Fahal A.H."/>
            <person name="Kaneko S."/>
            <person name="Yaguchi T."/>
        </authorList>
    </citation>
    <scope>NUCLEOTIDE SEQUENCE [LARGE SCALE GENOMIC DNA]</scope>
    <source>
        <strain evidence="12 13">IFM 68171</strain>
    </source>
</reference>
<keyword evidence="13" id="KW-1185">Reference proteome</keyword>
<evidence type="ECO:0000313" key="13">
    <source>
        <dbReference type="Proteomes" id="UP001628179"/>
    </source>
</evidence>
<dbReference type="Proteomes" id="UP001628179">
    <property type="component" value="Unassembled WGS sequence"/>
</dbReference>
<dbReference type="Pfam" id="PF00929">
    <property type="entry name" value="RNase_T"/>
    <property type="match status" value="1"/>
</dbReference>
<comment type="function">
    <text evidence="9">Exoribonuclease involved in ribosome biosynthesis. Involved in the processing of ITS1, the internal transcribed spacer localized between the 18S and 5.8S rRNAs.</text>
</comment>
<dbReference type="GO" id="GO:0004527">
    <property type="term" value="F:exonuclease activity"/>
    <property type="evidence" value="ECO:0007669"/>
    <property type="project" value="UniProtKB-KW"/>
</dbReference>
<evidence type="ECO:0000259" key="11">
    <source>
        <dbReference type="SMART" id="SM00479"/>
    </source>
</evidence>
<protein>
    <recommendedName>
        <fullName evidence="3">RNA exonuclease 4</fullName>
    </recommendedName>
</protein>
<dbReference type="SMART" id="SM00479">
    <property type="entry name" value="EXOIII"/>
    <property type="match status" value="1"/>
</dbReference>
<evidence type="ECO:0000256" key="9">
    <source>
        <dbReference type="ARBA" id="ARBA00025599"/>
    </source>
</evidence>
<evidence type="ECO:0000256" key="3">
    <source>
        <dbReference type="ARBA" id="ARBA00016937"/>
    </source>
</evidence>
<dbReference type="EMBL" id="BAAFSV010000003">
    <property type="protein sequence ID" value="GAB1316742.1"/>
    <property type="molecule type" value="Genomic_DNA"/>
</dbReference>